<evidence type="ECO:0000256" key="5">
    <source>
        <dbReference type="PROSITE-ProRule" id="PRU01016"/>
    </source>
</evidence>
<keyword evidence="3 5" id="KW-0949">S-adenosyl-L-methionine</keyword>
<gene>
    <name evidence="8" type="ORF">ACFSW5_17625</name>
</gene>
<evidence type="ECO:0000256" key="1">
    <source>
        <dbReference type="ARBA" id="ARBA00022603"/>
    </source>
</evidence>
<keyword evidence="2 5" id="KW-0808">Transferase</keyword>
<dbReference type="EMBL" id="JBHUMY010000023">
    <property type="protein sequence ID" value="MFD2662079.1"/>
    <property type="molecule type" value="Genomic_DNA"/>
</dbReference>
<evidence type="ECO:0000256" key="4">
    <source>
        <dbReference type="ARBA" id="ARBA00022747"/>
    </source>
</evidence>
<dbReference type="InterPro" id="IPR018117">
    <property type="entry name" value="C5_DNA_meth_AS"/>
</dbReference>
<dbReference type="Gene3D" id="3.40.50.150">
    <property type="entry name" value="Vaccinia Virus protein VP39"/>
    <property type="match status" value="1"/>
</dbReference>
<keyword evidence="9" id="KW-1185">Reference proteome</keyword>
<accession>A0ABW5R014</accession>
<dbReference type="GO" id="GO:0003886">
    <property type="term" value="F:DNA (cytosine-5-)-methyltransferase activity"/>
    <property type="evidence" value="ECO:0007669"/>
    <property type="project" value="UniProtKB-EC"/>
</dbReference>
<dbReference type="PANTHER" id="PTHR10629:SF52">
    <property type="entry name" value="DNA (CYTOSINE-5)-METHYLTRANSFERASE 1"/>
    <property type="match status" value="1"/>
</dbReference>
<keyword evidence="1 5" id="KW-0489">Methyltransferase</keyword>
<dbReference type="InterPro" id="IPR029063">
    <property type="entry name" value="SAM-dependent_MTases_sf"/>
</dbReference>
<dbReference type="PROSITE" id="PS51679">
    <property type="entry name" value="SAM_MT_C5"/>
    <property type="match status" value="1"/>
</dbReference>
<comment type="catalytic activity">
    <reaction evidence="7">
        <text>a 2'-deoxycytidine in DNA + S-adenosyl-L-methionine = a 5-methyl-2'-deoxycytidine in DNA + S-adenosyl-L-homocysteine + H(+)</text>
        <dbReference type="Rhea" id="RHEA:13681"/>
        <dbReference type="Rhea" id="RHEA-COMP:11369"/>
        <dbReference type="Rhea" id="RHEA-COMP:11370"/>
        <dbReference type="ChEBI" id="CHEBI:15378"/>
        <dbReference type="ChEBI" id="CHEBI:57856"/>
        <dbReference type="ChEBI" id="CHEBI:59789"/>
        <dbReference type="ChEBI" id="CHEBI:85452"/>
        <dbReference type="ChEBI" id="CHEBI:85454"/>
        <dbReference type="EC" id="2.1.1.37"/>
    </reaction>
</comment>
<dbReference type="NCBIfam" id="TIGR00675">
    <property type="entry name" value="dcm"/>
    <property type="match status" value="1"/>
</dbReference>
<evidence type="ECO:0000256" key="3">
    <source>
        <dbReference type="ARBA" id="ARBA00022691"/>
    </source>
</evidence>
<feature type="active site" evidence="5">
    <location>
        <position position="79"/>
    </location>
</feature>
<dbReference type="Pfam" id="PF00145">
    <property type="entry name" value="DNA_methylase"/>
    <property type="match status" value="1"/>
</dbReference>
<reference evidence="9" key="1">
    <citation type="journal article" date="2019" name="Int. J. Syst. Evol. Microbiol.">
        <title>The Global Catalogue of Microorganisms (GCM) 10K type strain sequencing project: providing services to taxonomists for standard genome sequencing and annotation.</title>
        <authorList>
            <consortium name="The Broad Institute Genomics Platform"/>
            <consortium name="The Broad Institute Genome Sequencing Center for Infectious Disease"/>
            <person name="Wu L."/>
            <person name="Ma J."/>
        </authorList>
    </citation>
    <scope>NUCLEOTIDE SEQUENCE [LARGE SCALE GENOMIC DNA]</scope>
    <source>
        <strain evidence="9">TISTR 1827</strain>
    </source>
</reference>
<dbReference type="RefSeq" id="WP_339166919.1">
    <property type="nucleotide sequence ID" value="NZ_JBHUMY010000023.1"/>
</dbReference>
<proteinExistence type="inferred from homology"/>
<protein>
    <recommendedName>
        <fullName evidence="7">Cytosine-specific methyltransferase</fullName>
        <ecNumber evidence="7">2.1.1.37</ecNumber>
    </recommendedName>
</protein>
<dbReference type="GO" id="GO:0032259">
    <property type="term" value="P:methylation"/>
    <property type="evidence" value="ECO:0007669"/>
    <property type="project" value="UniProtKB-KW"/>
</dbReference>
<dbReference type="SUPFAM" id="SSF53335">
    <property type="entry name" value="S-adenosyl-L-methionine-dependent methyltransferases"/>
    <property type="match status" value="1"/>
</dbReference>
<evidence type="ECO:0000256" key="6">
    <source>
        <dbReference type="RuleBase" id="RU000416"/>
    </source>
</evidence>
<organism evidence="8 9">
    <name type="scientific">Paenibacillus thailandensis</name>
    <dbReference type="NCBI Taxonomy" id="393250"/>
    <lineage>
        <taxon>Bacteria</taxon>
        <taxon>Bacillati</taxon>
        <taxon>Bacillota</taxon>
        <taxon>Bacilli</taxon>
        <taxon>Bacillales</taxon>
        <taxon>Paenibacillaceae</taxon>
        <taxon>Paenibacillus</taxon>
    </lineage>
</organism>
<sequence>MRVADFFCGAGGFSEGFRQAGFKTIFAVDKWLPAVNTHKGNHPESNTILDDVERISLLPDNEFHQLVPDTEIIIGSPPCVAFSNSNKSGKADKSLGIRLLESYLRIVARKKFKSGSILKYWVLENVPNIQKYIKPFYSAKDLGLNDDFILQVIYENSGIYNSKNFGVAQNRKRFLCGEFPSPQFTIIDDKDVIPLRVILNSLRDPGEELDMVIYDPCYNFQMVSKDVTDHHYIKELAEYEWKKAKQLKEDKGYMGKMSFPEDVNKPARTVMANSSVASRESIIYSYKNDRYRMPTVRELASVMSFPIDYRFYGESRGVKSKLVGNAVPPKMAYAFAKAMAESLGRVVPSQYRPIQHSPNINFLNLNGTLFPVNKEKRKRNTARYKYHIPYLIIKAFRVELTNYKSDFENEKYRWNVEIHKSQGPRARIFTPSIHSGIFDAEIGNKIDSFINSIECRLVSFNIFQKHYCLTTEERQGLLGPDELLESVKNFIVNISENNLPGTIDIDEEPLVLPTQIAIGYVVLSQIIDKMRGKNDE</sequence>
<name>A0ABW5R014_9BACL</name>
<comment type="caution">
    <text evidence="8">The sequence shown here is derived from an EMBL/GenBank/DDBJ whole genome shotgun (WGS) entry which is preliminary data.</text>
</comment>
<evidence type="ECO:0000313" key="8">
    <source>
        <dbReference type="EMBL" id="MFD2662079.1"/>
    </source>
</evidence>
<keyword evidence="4" id="KW-0680">Restriction system</keyword>
<dbReference type="PRINTS" id="PR00105">
    <property type="entry name" value="C5METTRFRASE"/>
</dbReference>
<dbReference type="Gene3D" id="3.90.120.10">
    <property type="entry name" value="DNA Methylase, subunit A, domain 2"/>
    <property type="match status" value="1"/>
</dbReference>
<dbReference type="InterPro" id="IPR050390">
    <property type="entry name" value="C5-Methyltransferase"/>
</dbReference>
<comment type="similarity">
    <text evidence="5 6">Belongs to the class I-like SAM-binding methyltransferase superfamily. C5-methyltransferase family.</text>
</comment>
<dbReference type="PANTHER" id="PTHR10629">
    <property type="entry name" value="CYTOSINE-SPECIFIC METHYLTRANSFERASE"/>
    <property type="match status" value="1"/>
</dbReference>
<dbReference type="EC" id="2.1.1.37" evidence="7"/>
<evidence type="ECO:0000256" key="2">
    <source>
        <dbReference type="ARBA" id="ARBA00022679"/>
    </source>
</evidence>
<dbReference type="Proteomes" id="UP001597493">
    <property type="component" value="Unassembled WGS sequence"/>
</dbReference>
<dbReference type="InterPro" id="IPR001525">
    <property type="entry name" value="C5_MeTfrase"/>
</dbReference>
<evidence type="ECO:0000256" key="7">
    <source>
        <dbReference type="RuleBase" id="RU000417"/>
    </source>
</evidence>
<evidence type="ECO:0000313" key="9">
    <source>
        <dbReference type="Proteomes" id="UP001597493"/>
    </source>
</evidence>
<dbReference type="PROSITE" id="PS00094">
    <property type="entry name" value="C5_MTASE_1"/>
    <property type="match status" value="1"/>
</dbReference>